<keyword evidence="4" id="KW-0206">Cytoskeleton</keyword>
<dbReference type="EMBL" id="BTGU01000058">
    <property type="protein sequence ID" value="GMN55614.1"/>
    <property type="molecule type" value="Genomic_DNA"/>
</dbReference>
<dbReference type="Pfam" id="PF03999">
    <property type="entry name" value="MAP65_ASE1"/>
    <property type="match status" value="1"/>
</dbReference>
<name>A0AA88DKF3_FICCA</name>
<protein>
    <recommendedName>
        <fullName evidence="8">65-kDa microtubule-associated protein 5</fullName>
    </recommendedName>
</protein>
<evidence type="ECO:0000256" key="1">
    <source>
        <dbReference type="ARBA" id="ARBA00004245"/>
    </source>
</evidence>
<proteinExistence type="inferred from homology"/>
<dbReference type="AlphaFoldDB" id="A0AA88DKF3"/>
<keyword evidence="7" id="KW-1185">Reference proteome</keyword>
<dbReference type="GO" id="GO:0005737">
    <property type="term" value="C:cytoplasm"/>
    <property type="evidence" value="ECO:0007669"/>
    <property type="project" value="TreeGrafter"/>
</dbReference>
<evidence type="ECO:0000256" key="5">
    <source>
        <dbReference type="SAM" id="MobiDB-lite"/>
    </source>
</evidence>
<accession>A0AA88DKF3</accession>
<dbReference type="GO" id="GO:0005819">
    <property type="term" value="C:spindle"/>
    <property type="evidence" value="ECO:0007669"/>
    <property type="project" value="TreeGrafter"/>
</dbReference>
<evidence type="ECO:0000313" key="6">
    <source>
        <dbReference type="EMBL" id="GMN55614.1"/>
    </source>
</evidence>
<dbReference type="GO" id="GO:0005874">
    <property type="term" value="C:microtubule"/>
    <property type="evidence" value="ECO:0007669"/>
    <property type="project" value="UniProtKB-KW"/>
</dbReference>
<evidence type="ECO:0008006" key="8">
    <source>
        <dbReference type="Google" id="ProtNLM"/>
    </source>
</evidence>
<organism evidence="6 7">
    <name type="scientific">Ficus carica</name>
    <name type="common">Common fig</name>
    <dbReference type="NCBI Taxonomy" id="3494"/>
    <lineage>
        <taxon>Eukaryota</taxon>
        <taxon>Viridiplantae</taxon>
        <taxon>Streptophyta</taxon>
        <taxon>Embryophyta</taxon>
        <taxon>Tracheophyta</taxon>
        <taxon>Spermatophyta</taxon>
        <taxon>Magnoliopsida</taxon>
        <taxon>eudicotyledons</taxon>
        <taxon>Gunneridae</taxon>
        <taxon>Pentapetalae</taxon>
        <taxon>rosids</taxon>
        <taxon>fabids</taxon>
        <taxon>Rosales</taxon>
        <taxon>Moraceae</taxon>
        <taxon>Ficeae</taxon>
        <taxon>Ficus</taxon>
    </lineage>
</organism>
<sequence length="573" mass="64756">MTTMSPLVSVSPSRTTCASLLRELQIIWDEIGESDGERDKMLLQLEQECLDIYRRKVENTRKYRATLHQSLAEAEVEINNIVSALGEHASFSRFEKGKGTLKDQISAIKPILEELRLRKKQRVEEFSEIQSQIAFICAEIAGNGQSKNDGDPEVNEHDLTAKRLAELNLHLKELQSEKALRLQKVASHLGFIHELSVIMSIDFVNAVHEVHPSLSNSACGSSKSISNDTLARLTDLINSLKQQKHQRLKKLQDLGKKLIQLWNLMDTPINNRKPFDHISSLISSSIDEVSRQGCLSLQVIEKTELEVERLNALKASKLRELVFKRQNELEEIYRGAHMAVDSDAAQQILADLIDSGNIDLSDLLSSMDDQIAKAKELALSRKDILDKVEKWTFSSEEEKWLDDYERDENRYTPGKGAHKNLKRAEKARILVNKIPSMVETLTSKVKAWELDNRVPFLYDKLPLLKSLEEYTLRRMEREEDKRKSREQKRLQEQLAVEQEALFGTRPTPKKPLGLSANANTMAGTPVGRRAATGLGRYGGVSAGKERRESGRANNVTPVNYVALTKDDSASRGN</sequence>
<reference evidence="6" key="1">
    <citation type="submission" date="2023-07" db="EMBL/GenBank/DDBJ databases">
        <title>draft genome sequence of fig (Ficus carica).</title>
        <authorList>
            <person name="Takahashi T."/>
            <person name="Nishimura K."/>
        </authorList>
    </citation>
    <scope>NUCLEOTIDE SEQUENCE</scope>
</reference>
<comment type="subcellular location">
    <subcellularLocation>
        <location evidence="1">Cytoplasm</location>
        <location evidence="1">Cytoskeleton</location>
    </subcellularLocation>
</comment>
<gene>
    <name evidence="6" type="ORF">TIFTF001_024744</name>
</gene>
<dbReference type="Proteomes" id="UP001187192">
    <property type="component" value="Unassembled WGS sequence"/>
</dbReference>
<evidence type="ECO:0000256" key="2">
    <source>
        <dbReference type="ARBA" id="ARBA00006187"/>
    </source>
</evidence>
<dbReference type="Gramene" id="FCD_00029143-RA">
    <property type="protein sequence ID" value="FCD_00029143-RA:cds"/>
    <property type="gene ID" value="FCD_00029143"/>
</dbReference>
<dbReference type="Gene3D" id="1.20.58.1520">
    <property type="match status" value="1"/>
</dbReference>
<dbReference type="InterPro" id="IPR007145">
    <property type="entry name" value="MAP65_Ase1_PRC1"/>
</dbReference>
<evidence type="ECO:0000256" key="3">
    <source>
        <dbReference type="ARBA" id="ARBA00022701"/>
    </source>
</evidence>
<comment type="caution">
    <text evidence="6">The sequence shown here is derived from an EMBL/GenBank/DDBJ whole genome shotgun (WGS) entry which is preliminary data.</text>
</comment>
<dbReference type="GO" id="GO:0000226">
    <property type="term" value="P:microtubule cytoskeleton organization"/>
    <property type="evidence" value="ECO:0007669"/>
    <property type="project" value="InterPro"/>
</dbReference>
<evidence type="ECO:0000313" key="7">
    <source>
        <dbReference type="Proteomes" id="UP001187192"/>
    </source>
</evidence>
<keyword evidence="3" id="KW-0493">Microtubule</keyword>
<dbReference type="PANTHER" id="PTHR19321">
    <property type="entry name" value="PROTEIN REGULATOR OF CYTOKINESIS 1 PRC1-RELATED"/>
    <property type="match status" value="1"/>
</dbReference>
<dbReference type="GO" id="GO:0008017">
    <property type="term" value="F:microtubule binding"/>
    <property type="evidence" value="ECO:0007669"/>
    <property type="project" value="InterPro"/>
</dbReference>
<evidence type="ECO:0000256" key="4">
    <source>
        <dbReference type="ARBA" id="ARBA00023212"/>
    </source>
</evidence>
<comment type="similarity">
    <text evidence="2">Belongs to the MAP65/ASE1 family.</text>
</comment>
<feature type="compositionally biased region" description="Basic and acidic residues" evidence="5">
    <location>
        <begin position="564"/>
        <end position="573"/>
    </location>
</feature>
<dbReference type="PANTHER" id="PTHR19321:SF4">
    <property type="entry name" value="65-KDA MICROTUBULE-ASSOCIATED PROTEIN 5"/>
    <property type="match status" value="1"/>
</dbReference>
<feature type="region of interest" description="Disordered" evidence="5">
    <location>
        <begin position="504"/>
        <end position="573"/>
    </location>
</feature>
<keyword evidence="4" id="KW-0963">Cytoplasm</keyword>